<keyword evidence="3" id="KW-1185">Reference proteome</keyword>
<dbReference type="EMBL" id="JABCIY010000148">
    <property type="protein sequence ID" value="KAF7192279.1"/>
    <property type="molecule type" value="Genomic_DNA"/>
</dbReference>
<evidence type="ECO:0000313" key="2">
    <source>
        <dbReference type="EMBL" id="KAF7192279.1"/>
    </source>
</evidence>
<feature type="non-terminal residue" evidence="2">
    <location>
        <position position="758"/>
    </location>
</feature>
<dbReference type="InterPro" id="IPR012341">
    <property type="entry name" value="6hp_glycosidase-like_sf"/>
</dbReference>
<evidence type="ECO:0000313" key="3">
    <source>
        <dbReference type="Proteomes" id="UP000660729"/>
    </source>
</evidence>
<evidence type="ECO:0000259" key="1">
    <source>
        <dbReference type="Pfam" id="PF17389"/>
    </source>
</evidence>
<organism evidence="2 3">
    <name type="scientific">Pseudocercospora fuligena</name>
    <dbReference type="NCBI Taxonomy" id="685502"/>
    <lineage>
        <taxon>Eukaryota</taxon>
        <taxon>Fungi</taxon>
        <taxon>Dikarya</taxon>
        <taxon>Ascomycota</taxon>
        <taxon>Pezizomycotina</taxon>
        <taxon>Dothideomycetes</taxon>
        <taxon>Dothideomycetidae</taxon>
        <taxon>Mycosphaerellales</taxon>
        <taxon>Mycosphaerellaceae</taxon>
        <taxon>Pseudocercospora</taxon>
    </lineage>
</organism>
<dbReference type="GO" id="GO:0003824">
    <property type="term" value="F:catalytic activity"/>
    <property type="evidence" value="ECO:0007669"/>
    <property type="project" value="UniProtKB-ARBA"/>
</dbReference>
<proteinExistence type="predicted"/>
<dbReference type="PANTHER" id="PTHR34987:SF6">
    <property type="entry name" value="ALPHA-L-RHAMNOSIDASE SIX-HAIRPIN GLYCOSIDASE DOMAIN-CONTAINING PROTEIN"/>
    <property type="match status" value="1"/>
</dbReference>
<dbReference type="Gene3D" id="2.60.420.10">
    <property type="entry name" value="Maltose phosphorylase, domain 3"/>
    <property type="match status" value="1"/>
</dbReference>
<sequence length="758" mass="81342">HEDLFFSTRTWPSTFRVPFVCTDCGFPQRLPVPAVEHCLVAILGAEVVAQRTPKGSQNNMLWLQTLTGAGLIGLAAAAYEEYILAPSSRTLYPASIWQVNGTVDGSESLVGESAGNARFEGASTVTLDFGKNIAGLVTLQIGDVDEDQYIGLTYSESSLWVTSEGSDGTADAGLDEVLWFQPNEAGNYTVDRDHERGAFRYLTLVHNTTGNLEVVKATVYYTPLPHIADDAMRDYTGYFHCDDELINRIWYAGAYTNQICTIDPHHGDALTLIRKVNSSQLGDETPPNPWYYNYTITNGTSALVDGAKRDRLVWAGDMAIAVPGMIVSYSDLVSVANSLDSLFAVQNTSTGQLPYAGRPFPETLSFTYHLYTLIGVADYYLYSNELSYLQGKWDQWKLAMNFSLSFIDSSGLANVTSPNDWLRFGMGGHNIEANAILYNTINQGIMLGEAIGEEQSLLDTWAETAATIKTSANTLLWNETAGLYHDNETTTLMPQDGNSWAVVSNLTDSTEKASRISSGLSSRWGPYGAPAVEAADAVSPFISGFELQAHLLAGNVSAALALVRLEWGFMMNDPRMTNSTFIEGYSSDGRLHYAPYTNDPRISHAHGWATGPTSTLTFYIGGIHLLSAGGATWEMSPRLGDLKFVDAGFSTSLGTFSSTVNASDSGSITGFRFSTPPGTSGSVSLPGVQGALRNENGTTITLVNGEASDVSGGNWTLALIGSGNSAAGTGPEPYTGKGATYGTSAVLVAVAALFSLVL</sequence>
<gene>
    <name evidence="2" type="ORF">HII31_06311</name>
</gene>
<protein>
    <recommendedName>
        <fullName evidence="1">Alpha-L-rhamnosidase six-hairpin glycosidase domain-containing protein</fullName>
    </recommendedName>
</protein>
<dbReference type="InterPro" id="IPR035396">
    <property type="entry name" value="Bac_rhamnosid6H"/>
</dbReference>
<feature type="domain" description="Alpha-L-rhamnosidase six-hairpin glycosidase" evidence="1">
    <location>
        <begin position="298"/>
        <end position="494"/>
    </location>
</feature>
<comment type="caution">
    <text evidence="2">The sequence shown here is derived from an EMBL/GenBank/DDBJ whole genome shotgun (WGS) entry which is preliminary data.</text>
</comment>
<dbReference type="PANTHER" id="PTHR34987">
    <property type="entry name" value="C, PUTATIVE (AFU_ORTHOLOGUE AFUA_3G02880)-RELATED"/>
    <property type="match status" value="1"/>
</dbReference>
<dbReference type="Gene3D" id="1.50.10.10">
    <property type="match status" value="1"/>
</dbReference>
<dbReference type="AlphaFoldDB" id="A0A8H6RIT2"/>
<dbReference type="OrthoDB" id="10036721at2759"/>
<dbReference type="InterPro" id="IPR008928">
    <property type="entry name" value="6-hairpin_glycosidase_sf"/>
</dbReference>
<reference evidence="2" key="1">
    <citation type="submission" date="2020-04" db="EMBL/GenBank/DDBJ databases">
        <title>Draft genome resource of the tomato pathogen Pseudocercospora fuligena.</title>
        <authorList>
            <person name="Zaccaron A."/>
        </authorList>
    </citation>
    <scope>NUCLEOTIDE SEQUENCE</scope>
    <source>
        <strain evidence="2">PF001</strain>
    </source>
</reference>
<name>A0A8H6RIT2_9PEZI</name>
<dbReference type="Pfam" id="PF17389">
    <property type="entry name" value="Bac_rhamnosid6H"/>
    <property type="match status" value="1"/>
</dbReference>
<dbReference type="SUPFAM" id="SSF48208">
    <property type="entry name" value="Six-hairpin glycosidases"/>
    <property type="match status" value="1"/>
</dbReference>
<dbReference type="GO" id="GO:0005975">
    <property type="term" value="P:carbohydrate metabolic process"/>
    <property type="evidence" value="ECO:0007669"/>
    <property type="project" value="InterPro"/>
</dbReference>
<accession>A0A8H6RIT2</accession>
<dbReference type="Proteomes" id="UP000660729">
    <property type="component" value="Unassembled WGS sequence"/>
</dbReference>